<comment type="catalytic activity">
    <reaction evidence="5 7">
        <text>hydrogencarbonate + H(+) = CO2 + H2O</text>
        <dbReference type="Rhea" id="RHEA:10748"/>
        <dbReference type="ChEBI" id="CHEBI:15377"/>
        <dbReference type="ChEBI" id="CHEBI:15378"/>
        <dbReference type="ChEBI" id="CHEBI:16526"/>
        <dbReference type="ChEBI" id="CHEBI:17544"/>
        <dbReference type="EC" id="4.2.1.1"/>
    </reaction>
</comment>
<name>A0AAN8ZC92_9MAGN</name>
<evidence type="ECO:0000313" key="8">
    <source>
        <dbReference type="EMBL" id="KAK6928338.1"/>
    </source>
</evidence>
<reference evidence="8 9" key="1">
    <citation type="submission" date="2023-12" db="EMBL/GenBank/DDBJ databases">
        <title>A high-quality genome assembly for Dillenia turbinata (Dilleniales).</title>
        <authorList>
            <person name="Chanderbali A."/>
        </authorList>
    </citation>
    <scope>NUCLEOTIDE SEQUENCE [LARGE SCALE GENOMIC DNA]</scope>
    <source>
        <strain evidence="8">LSX21</strain>
        <tissue evidence="8">Leaf</tissue>
    </source>
</reference>
<keyword evidence="9" id="KW-1185">Reference proteome</keyword>
<dbReference type="EC" id="4.2.1.1" evidence="2 7"/>
<feature type="binding site" evidence="6">
    <location>
        <position position="108"/>
    </location>
    <ligand>
        <name>Zn(2+)</name>
        <dbReference type="ChEBI" id="CHEBI:29105"/>
    </ligand>
</feature>
<dbReference type="AlphaFoldDB" id="A0AAN8ZC92"/>
<dbReference type="GO" id="GO:0008270">
    <property type="term" value="F:zinc ion binding"/>
    <property type="evidence" value="ECO:0007669"/>
    <property type="project" value="UniProtKB-UniRule"/>
</dbReference>
<evidence type="ECO:0000256" key="5">
    <source>
        <dbReference type="ARBA" id="ARBA00048348"/>
    </source>
</evidence>
<dbReference type="Proteomes" id="UP001370490">
    <property type="component" value="Unassembled WGS sequence"/>
</dbReference>
<dbReference type="GO" id="GO:0015976">
    <property type="term" value="P:carbon utilization"/>
    <property type="evidence" value="ECO:0007669"/>
    <property type="project" value="InterPro"/>
</dbReference>
<dbReference type="InterPro" id="IPR015892">
    <property type="entry name" value="Carbonic_anhydrase_CS"/>
</dbReference>
<dbReference type="GO" id="GO:0004089">
    <property type="term" value="F:carbonate dehydratase activity"/>
    <property type="evidence" value="ECO:0007669"/>
    <property type="project" value="UniProtKB-UniRule"/>
</dbReference>
<evidence type="ECO:0000256" key="6">
    <source>
        <dbReference type="PIRSR" id="PIRSR601765-1"/>
    </source>
</evidence>
<protein>
    <recommendedName>
        <fullName evidence="2 7">Carbonic anhydrase</fullName>
        <ecNumber evidence="2 7">4.2.1.1</ecNumber>
    </recommendedName>
    <alternativeName>
        <fullName evidence="7">Carbonate dehydratase</fullName>
    </alternativeName>
</protein>
<dbReference type="InterPro" id="IPR001765">
    <property type="entry name" value="Carbonic_anhydrase"/>
</dbReference>
<evidence type="ECO:0000256" key="4">
    <source>
        <dbReference type="ARBA" id="ARBA00023239"/>
    </source>
</evidence>
<keyword evidence="3 6" id="KW-0862">Zinc</keyword>
<gene>
    <name evidence="8" type="ORF">RJ641_006929</name>
</gene>
<comment type="caution">
    <text evidence="8">The sequence shown here is derived from an EMBL/GenBank/DDBJ whole genome shotgun (WGS) entry which is preliminary data.</text>
</comment>
<dbReference type="EMBL" id="JBAMMX010000014">
    <property type="protein sequence ID" value="KAK6928338.1"/>
    <property type="molecule type" value="Genomic_DNA"/>
</dbReference>
<keyword evidence="4 7" id="KW-0456">Lyase</keyword>
<evidence type="ECO:0000313" key="9">
    <source>
        <dbReference type="Proteomes" id="UP001370490"/>
    </source>
</evidence>
<proteinExistence type="inferred from homology"/>
<keyword evidence="6" id="KW-0479">Metal-binding</keyword>
<dbReference type="SMART" id="SM00947">
    <property type="entry name" value="Pro_CA"/>
    <property type="match status" value="1"/>
</dbReference>
<dbReference type="PANTHER" id="PTHR11002:SF56">
    <property type="entry name" value="BETA CARBONIC ANHYDRASE 2, CHLOROPLASTIC"/>
    <property type="match status" value="1"/>
</dbReference>
<comment type="similarity">
    <text evidence="1 7">Belongs to the beta-class carbonic anhydrase family.</text>
</comment>
<dbReference type="PANTHER" id="PTHR11002">
    <property type="entry name" value="CARBONIC ANHYDRASE"/>
    <property type="match status" value="1"/>
</dbReference>
<dbReference type="Gene3D" id="3.40.1050.10">
    <property type="entry name" value="Carbonic anhydrase"/>
    <property type="match status" value="1"/>
</dbReference>
<comment type="function">
    <text evidence="7">Reversible hydration of carbon dioxide.</text>
</comment>
<accession>A0AAN8ZC92</accession>
<evidence type="ECO:0000256" key="3">
    <source>
        <dbReference type="ARBA" id="ARBA00022833"/>
    </source>
</evidence>
<evidence type="ECO:0000256" key="1">
    <source>
        <dbReference type="ARBA" id="ARBA00006217"/>
    </source>
</evidence>
<dbReference type="PROSITE" id="PS00705">
    <property type="entry name" value="PROK_CO2_ANHYDRASE_2"/>
    <property type="match status" value="1"/>
</dbReference>
<evidence type="ECO:0000256" key="7">
    <source>
        <dbReference type="RuleBase" id="RU003956"/>
    </source>
</evidence>
<comment type="cofactor">
    <cofactor evidence="6">
        <name>Zn(2+)</name>
        <dbReference type="ChEBI" id="CHEBI:29105"/>
    </cofactor>
    <text evidence="6">Binds 1 zinc ion per subunit.</text>
</comment>
<dbReference type="SUPFAM" id="SSF53056">
    <property type="entry name" value="beta-carbonic anhydrase, cab"/>
    <property type="match status" value="1"/>
</dbReference>
<organism evidence="8 9">
    <name type="scientific">Dillenia turbinata</name>
    <dbReference type="NCBI Taxonomy" id="194707"/>
    <lineage>
        <taxon>Eukaryota</taxon>
        <taxon>Viridiplantae</taxon>
        <taxon>Streptophyta</taxon>
        <taxon>Embryophyta</taxon>
        <taxon>Tracheophyta</taxon>
        <taxon>Spermatophyta</taxon>
        <taxon>Magnoliopsida</taxon>
        <taxon>eudicotyledons</taxon>
        <taxon>Gunneridae</taxon>
        <taxon>Pentapetalae</taxon>
        <taxon>Dilleniales</taxon>
        <taxon>Dilleniaceae</taxon>
        <taxon>Dillenia</taxon>
    </lineage>
</organism>
<evidence type="ECO:0000256" key="2">
    <source>
        <dbReference type="ARBA" id="ARBA00012925"/>
    </source>
</evidence>
<sequence length="171" mass="18455">MGESYDQAIEGLKKLLREKQELGPVAAAKIGQITAQLQTVDGKPSFDPVDRIKTGFVKFKREKYETNPALYGELAKGQSPRTKYAGVGAAVEYAVLHLKVEYIVVIGHSACGGIKGLMTFPDEGPNSTDFIEDWVRIGKPAKAKVLSECGSAPLPEQCTHCEKCGLSGRAD</sequence>
<feature type="binding site" evidence="6">
    <location>
        <position position="111"/>
    </location>
    <ligand>
        <name>Zn(2+)</name>
        <dbReference type="ChEBI" id="CHEBI:29105"/>
    </ligand>
</feature>
<dbReference type="Pfam" id="PF00484">
    <property type="entry name" value="Pro_CA"/>
    <property type="match status" value="1"/>
</dbReference>
<dbReference type="InterPro" id="IPR036874">
    <property type="entry name" value="Carbonic_anhydrase_sf"/>
</dbReference>